<dbReference type="Proteomes" id="UP000678499">
    <property type="component" value="Unassembled WGS sequence"/>
</dbReference>
<protein>
    <recommendedName>
        <fullName evidence="2">MICOS complex subunit MIC13</fullName>
    </recommendedName>
</protein>
<keyword evidence="2" id="KW-0496">Mitochondrion</keyword>
<comment type="subunit">
    <text evidence="2">Component of the mitochondrial contact site and cristae organizing system (MICOS) complex.</text>
</comment>
<comment type="similarity">
    <text evidence="1">Belongs to the TTI2 family.</text>
</comment>
<dbReference type="PANTHER" id="PTHR32226:SF2">
    <property type="entry name" value="TELO2-INTERACTING PROTEIN 2"/>
    <property type="match status" value="1"/>
</dbReference>
<dbReference type="Pfam" id="PF15884">
    <property type="entry name" value="QIL1"/>
    <property type="match status" value="1"/>
</dbReference>
<dbReference type="GO" id="GO:0005634">
    <property type="term" value="C:nucleus"/>
    <property type="evidence" value="ECO:0007669"/>
    <property type="project" value="TreeGrafter"/>
</dbReference>
<keyword evidence="4" id="KW-1185">Reference proteome</keyword>
<dbReference type="InterPro" id="IPR026769">
    <property type="entry name" value="Mic13"/>
</dbReference>
<dbReference type="Pfam" id="PF10521">
    <property type="entry name" value="Tti2"/>
    <property type="match status" value="1"/>
</dbReference>
<dbReference type="OrthoDB" id="6417021at2759"/>
<name>A0A7R9BF79_9CRUS</name>
<comment type="subcellular location">
    <subcellularLocation>
        <location evidence="2">Mitochondrion inner membrane</location>
        <topology evidence="2">Single-pass membrane protein</topology>
    </subcellularLocation>
</comment>
<dbReference type="AlphaFoldDB" id="A0A7R9BF79"/>
<dbReference type="InterPro" id="IPR018870">
    <property type="entry name" value="Tti2"/>
</dbReference>
<comment type="function">
    <text evidence="2">Component of the MICOS complex, a large protein complex of the mitochondrial inner membrane that plays crucial roles in the maintenance of crista junctions, inner membrane architecture, and formation of contact sites to the outer membrane.</text>
</comment>
<accession>A0A7R9BF79</accession>
<evidence type="ECO:0000313" key="4">
    <source>
        <dbReference type="Proteomes" id="UP000678499"/>
    </source>
</evidence>
<keyword evidence="2" id="KW-0472">Membrane</keyword>
<evidence type="ECO:0000256" key="2">
    <source>
        <dbReference type="RuleBase" id="RU363009"/>
    </source>
</evidence>
<reference evidence="3" key="1">
    <citation type="submission" date="2020-11" db="EMBL/GenBank/DDBJ databases">
        <authorList>
            <person name="Tran Van P."/>
        </authorList>
    </citation>
    <scope>NUCLEOTIDE SEQUENCE</scope>
</reference>
<keyword evidence="2" id="KW-0999">Mitochondrion inner membrane</keyword>
<dbReference type="EMBL" id="OA882146">
    <property type="protein sequence ID" value="CAD7273240.1"/>
    <property type="molecule type" value="Genomic_DNA"/>
</dbReference>
<comment type="similarity">
    <text evidence="2">Belongs to the MICOS complex subunit Mic13 family.</text>
</comment>
<evidence type="ECO:0000256" key="1">
    <source>
        <dbReference type="ARBA" id="ARBA00034736"/>
    </source>
</evidence>
<dbReference type="PANTHER" id="PTHR32226">
    <property type="entry name" value="TELO2-INTERACTING PROTEIN 2"/>
    <property type="match status" value="1"/>
</dbReference>
<dbReference type="InterPro" id="IPR016024">
    <property type="entry name" value="ARM-type_fold"/>
</dbReference>
<dbReference type="GO" id="GO:0061617">
    <property type="term" value="C:MICOS complex"/>
    <property type="evidence" value="ECO:0007669"/>
    <property type="project" value="UniProtKB-UniRule"/>
</dbReference>
<evidence type="ECO:0000313" key="3">
    <source>
        <dbReference type="EMBL" id="CAD7273240.1"/>
    </source>
</evidence>
<dbReference type="GO" id="GO:0005829">
    <property type="term" value="C:cytosol"/>
    <property type="evidence" value="ECO:0007669"/>
    <property type="project" value="TreeGrafter"/>
</dbReference>
<dbReference type="SUPFAM" id="SSF48371">
    <property type="entry name" value="ARM repeat"/>
    <property type="match status" value="1"/>
</dbReference>
<sequence length="524" mass="59927">MESEAVKTIINEIRSVRVQRNAIYDERPAVQSDFESEWRAKVTHFLKRVPDMIRNLDNVPKKLERLLAAEVLMFLAEHKDDSMPWAVTNAEHTTNEVLEVLLKKFEVDSVSQLLRSVGRNHSVLGQCLLICKEQFQDPIWKAHPAAPHAFLWLFSHAKFPDVYPEIEIVFPIIVRLLDDYITENKWLGLQCLEILLQNVTPTEIARLGRRQVLSSLLRNMLLSEYEEQSLRTCIIPTFCEQDALVLKEQLTVRLFKYAAEAEGADDPSDCLVEEMDEAFEGLLRRVCIMLPGAKLRTSLTDVIMDYLPVYKFSGLKWSLLIVDAILPPLEAHPVKIDAVRTLKLAIEFLWPVLPGQIVKISQAVSACEETLDSSAVEIKREIDLCQDFVRSLETTKFKRQMARVVKWTLKTSIKLGLIGGAIYGTKKYGIWDDAAHTKHLYEDMKANIPYKEELGLDKPLLQGWKWDSLGDKWNRGVFRVFTWLANSPEIMSQLSSKAWETTKDLTYGLMTINEQDTHSAGAKA</sequence>
<dbReference type="GO" id="GO:0110078">
    <property type="term" value="C:TTT Hsp90 cochaperone complex"/>
    <property type="evidence" value="ECO:0007669"/>
    <property type="project" value="InterPro"/>
</dbReference>
<organism evidence="3">
    <name type="scientific">Notodromas monacha</name>
    <dbReference type="NCBI Taxonomy" id="399045"/>
    <lineage>
        <taxon>Eukaryota</taxon>
        <taxon>Metazoa</taxon>
        <taxon>Ecdysozoa</taxon>
        <taxon>Arthropoda</taxon>
        <taxon>Crustacea</taxon>
        <taxon>Oligostraca</taxon>
        <taxon>Ostracoda</taxon>
        <taxon>Podocopa</taxon>
        <taxon>Podocopida</taxon>
        <taxon>Cypridocopina</taxon>
        <taxon>Cypridoidea</taxon>
        <taxon>Cyprididae</taxon>
        <taxon>Notodromas</taxon>
    </lineage>
</organism>
<dbReference type="EMBL" id="CAJPEX010000109">
    <property type="protein sequence ID" value="CAG0913392.1"/>
    <property type="molecule type" value="Genomic_DNA"/>
</dbReference>
<proteinExistence type="inferred from homology"/>
<gene>
    <name evidence="3" type="ORF">NMOB1V02_LOCUS1139</name>
</gene>